<dbReference type="AlphaFoldDB" id="A0A084SH92"/>
<gene>
    <name evidence="2" type="ORF">Q664_45015</name>
</gene>
<evidence type="ECO:0008006" key="4">
    <source>
        <dbReference type="Google" id="ProtNLM"/>
    </source>
</evidence>
<evidence type="ECO:0000313" key="3">
    <source>
        <dbReference type="Proteomes" id="UP000028547"/>
    </source>
</evidence>
<comment type="caution">
    <text evidence="2">The sequence shown here is derived from an EMBL/GenBank/DDBJ whole genome shotgun (WGS) entry which is preliminary data.</text>
</comment>
<sequence>MKTHSGLALALLGLAACSERSGIPENQPVQMKARLESFGSCSALESYIEDSAVLDMRSTMERSKPSYWKGRGGWFGGPMEYADGAPPPNAGGDASGGGAGPKDHTGTNNQVEGVDEADFVKNDGTRIFVLSGKKLYVHRSWPAASLRVESSVTLEGWPQQMFLHGNKVIVFSGVSEPSSGPSGYIGSGGMVADCASRGPCGYGASTTKVTTVDVTDLAAPQVTGEVYLPGGYQDARLADGSARLVMRDSFRWPSGVRFWPDYSKELWEDQGRLEREIDRLMENNEKLIRASPLTQWVPEGRRKLPDGTVETLGYDCQDFHKTNAPTRLGFVTVASLDLDAQTFQPPGRVTLVSEPGEVYATADALYLAARHWWWWPEAGQTDHTYVHKLDLSQPHRASYVASATVPGFLLNQFSMDEHQGVLRVATTISTRVAEPGNQWGRTETTNRLFTYAQEGSQLKLLGQSEELAKGERIYSARFMGNKGYVVTFRQVDPLFTFDLSDPAHPRKVGELKVPGFSSYIHPVGDSHLLTVGMQVPENGDWRGRAIKLSLFDVSDMANPRETATQIVGTVYGYSEALYDHKAFNYFPAKGLLAIPFLDWTQTSSGDYWNSFVSELRVFRVDTAAGFAPVGAVSMTDAYQVINYNQWSWVYTPAVRRGVMADDYVYAISDAGVRVSHVSNLASPLATSRFNPYTSQ</sequence>
<dbReference type="EMBL" id="JPMI01000323">
    <property type="protein sequence ID" value="KFA87827.1"/>
    <property type="molecule type" value="Genomic_DNA"/>
</dbReference>
<protein>
    <recommendedName>
        <fullName evidence="4">Lipoprotein</fullName>
    </recommendedName>
</protein>
<accession>A0A084SH92</accession>
<dbReference type="InterPro" id="IPR019198">
    <property type="entry name" value="Beta_propeller_containing"/>
</dbReference>
<name>A0A084SH92_9BACT</name>
<evidence type="ECO:0000313" key="2">
    <source>
        <dbReference type="EMBL" id="KFA87827.1"/>
    </source>
</evidence>
<reference evidence="2 3" key="1">
    <citation type="submission" date="2014-07" db="EMBL/GenBank/DDBJ databases">
        <title>Draft Genome Sequence of Gephyronic Acid Producer, Cystobacter violaceus Strain Cb vi76.</title>
        <authorList>
            <person name="Stevens D.C."/>
            <person name="Young J."/>
            <person name="Carmichael R."/>
            <person name="Tan J."/>
            <person name="Taylor R.E."/>
        </authorList>
    </citation>
    <scope>NUCLEOTIDE SEQUENCE [LARGE SCALE GENOMIC DNA]</scope>
    <source>
        <strain evidence="2 3">Cb vi76</strain>
    </source>
</reference>
<dbReference type="Pfam" id="PF09826">
    <property type="entry name" value="Beta_propel"/>
    <property type="match status" value="1"/>
</dbReference>
<dbReference type="PROSITE" id="PS51257">
    <property type="entry name" value="PROKAR_LIPOPROTEIN"/>
    <property type="match status" value="1"/>
</dbReference>
<evidence type="ECO:0000256" key="1">
    <source>
        <dbReference type="SAM" id="MobiDB-lite"/>
    </source>
</evidence>
<feature type="region of interest" description="Disordered" evidence="1">
    <location>
        <begin position="79"/>
        <end position="116"/>
    </location>
</feature>
<organism evidence="2 3">
    <name type="scientific">Archangium violaceum Cb vi76</name>
    <dbReference type="NCBI Taxonomy" id="1406225"/>
    <lineage>
        <taxon>Bacteria</taxon>
        <taxon>Pseudomonadati</taxon>
        <taxon>Myxococcota</taxon>
        <taxon>Myxococcia</taxon>
        <taxon>Myxococcales</taxon>
        <taxon>Cystobacterineae</taxon>
        <taxon>Archangiaceae</taxon>
        <taxon>Archangium</taxon>
    </lineage>
</organism>
<dbReference type="RefSeq" id="WP_043410775.1">
    <property type="nucleotide sequence ID" value="NZ_JPMI01000323.1"/>
</dbReference>
<proteinExistence type="predicted"/>
<dbReference type="Proteomes" id="UP000028547">
    <property type="component" value="Unassembled WGS sequence"/>
</dbReference>